<feature type="compositionally biased region" description="Low complexity" evidence="1">
    <location>
        <begin position="54"/>
        <end position="69"/>
    </location>
</feature>
<gene>
    <name evidence="2" type="ORF">PAC_10511</name>
</gene>
<dbReference type="Proteomes" id="UP000184330">
    <property type="component" value="Unassembled WGS sequence"/>
</dbReference>
<accession>A0A1L7X6G6</accession>
<dbReference type="EMBL" id="FJOG01000016">
    <property type="protein sequence ID" value="CZR60615.1"/>
    <property type="molecule type" value="Genomic_DNA"/>
</dbReference>
<evidence type="ECO:0000313" key="3">
    <source>
        <dbReference type="Proteomes" id="UP000184330"/>
    </source>
</evidence>
<organism evidence="2 3">
    <name type="scientific">Phialocephala subalpina</name>
    <dbReference type="NCBI Taxonomy" id="576137"/>
    <lineage>
        <taxon>Eukaryota</taxon>
        <taxon>Fungi</taxon>
        <taxon>Dikarya</taxon>
        <taxon>Ascomycota</taxon>
        <taxon>Pezizomycotina</taxon>
        <taxon>Leotiomycetes</taxon>
        <taxon>Helotiales</taxon>
        <taxon>Mollisiaceae</taxon>
        <taxon>Phialocephala</taxon>
        <taxon>Phialocephala fortinii species complex</taxon>
    </lineage>
</organism>
<dbReference type="AlphaFoldDB" id="A0A1L7X6G6"/>
<reference evidence="2 3" key="1">
    <citation type="submission" date="2016-03" db="EMBL/GenBank/DDBJ databases">
        <authorList>
            <person name="Ploux O."/>
        </authorList>
    </citation>
    <scope>NUCLEOTIDE SEQUENCE [LARGE SCALE GENOMIC DNA]</scope>
    <source>
        <strain evidence="2 3">UAMH 11012</strain>
    </source>
</reference>
<evidence type="ECO:0000313" key="2">
    <source>
        <dbReference type="EMBL" id="CZR60615.1"/>
    </source>
</evidence>
<name>A0A1L7X6G6_9HELO</name>
<proteinExistence type="predicted"/>
<protein>
    <submittedName>
        <fullName evidence="2">Uncharacterized protein</fullName>
    </submittedName>
</protein>
<sequence length="332" mass="35255">MSRISRSEARNEGRRAYVQSTRYQAPAHPPQNALFCWNHPSHGVGHYPGVRSLTPAKRASSSSTRPTAAYDKDDGRQAQTAHQQGMHMHTVPLGPVVGGLFGGLVEEGDLTAPLVDCGSGRLAGLAAGRGERGERGHSTIRPTFHGPVSIAGHSGGAELFFCKPVAAVSNQCAGDACGRNKAGEASSSRQTSASMERHFVTIKVLNLPLKKPAVSSWDDRETVNTTSPILSPQYATVSASGLEYNPKAAQLRDEPTNNTILNLLPLVPSIRRLVFSAYIAVFDISGKRVTRGGSAPGKWCATMEFRACQSPNAPSAGQPHFALTPSSGEEGY</sequence>
<feature type="region of interest" description="Disordered" evidence="1">
    <location>
        <begin position="48"/>
        <end position="77"/>
    </location>
</feature>
<feature type="region of interest" description="Disordered" evidence="1">
    <location>
        <begin position="311"/>
        <end position="332"/>
    </location>
</feature>
<evidence type="ECO:0000256" key="1">
    <source>
        <dbReference type="SAM" id="MobiDB-lite"/>
    </source>
</evidence>
<keyword evidence="3" id="KW-1185">Reference proteome</keyword>